<organism evidence="3 4">
    <name type="scientific">Glycomyces rhizosphaerae</name>
    <dbReference type="NCBI Taxonomy" id="2054422"/>
    <lineage>
        <taxon>Bacteria</taxon>
        <taxon>Bacillati</taxon>
        <taxon>Actinomycetota</taxon>
        <taxon>Actinomycetes</taxon>
        <taxon>Glycomycetales</taxon>
        <taxon>Glycomycetaceae</taxon>
        <taxon>Glycomyces</taxon>
    </lineage>
</organism>
<dbReference type="InterPro" id="IPR008993">
    <property type="entry name" value="TIMP-like_OB-fold"/>
</dbReference>
<keyword evidence="1" id="KW-0812">Transmembrane</keyword>
<keyword evidence="1" id="KW-0472">Membrane</keyword>
<sequence length="184" mass="19207">MRRLLAAGAATLLSAFIVFANPGSACACSCAEQTEAEAFEAADAVFAGTLTRRDGGGFPLGSPDDPATLEFEVDDVYKGDIAEVQGLLTSGSEASCGWDPPVGEDYLVFAYLEGGKLNVGFCGGSRALDERSPEFDAEAVAPVAGEAGLAKTELWPFGVAGALLVAATGAGWWFLRRRHLKRIQ</sequence>
<evidence type="ECO:0000256" key="2">
    <source>
        <dbReference type="SAM" id="SignalP"/>
    </source>
</evidence>
<evidence type="ECO:0000313" key="3">
    <source>
        <dbReference type="EMBL" id="MFC3491174.1"/>
    </source>
</evidence>
<dbReference type="PROSITE" id="PS51257">
    <property type="entry name" value="PROKAR_LIPOPROTEIN"/>
    <property type="match status" value="1"/>
</dbReference>
<evidence type="ECO:0008006" key="5">
    <source>
        <dbReference type="Google" id="ProtNLM"/>
    </source>
</evidence>
<feature type="transmembrane region" description="Helical" evidence="1">
    <location>
        <begin position="154"/>
        <end position="175"/>
    </location>
</feature>
<evidence type="ECO:0000256" key="1">
    <source>
        <dbReference type="SAM" id="Phobius"/>
    </source>
</evidence>
<gene>
    <name evidence="3" type="ORF">ACFO8M_01560</name>
</gene>
<comment type="caution">
    <text evidence="3">The sequence shown here is derived from an EMBL/GenBank/DDBJ whole genome shotgun (WGS) entry which is preliminary data.</text>
</comment>
<evidence type="ECO:0000313" key="4">
    <source>
        <dbReference type="Proteomes" id="UP001595712"/>
    </source>
</evidence>
<dbReference type="EMBL" id="JBHRWO010000004">
    <property type="protein sequence ID" value="MFC3491174.1"/>
    <property type="molecule type" value="Genomic_DNA"/>
</dbReference>
<reference evidence="4" key="1">
    <citation type="journal article" date="2019" name="Int. J. Syst. Evol. Microbiol.">
        <title>The Global Catalogue of Microorganisms (GCM) 10K type strain sequencing project: providing services to taxonomists for standard genome sequencing and annotation.</title>
        <authorList>
            <consortium name="The Broad Institute Genomics Platform"/>
            <consortium name="The Broad Institute Genome Sequencing Center for Infectious Disease"/>
            <person name="Wu L."/>
            <person name="Ma J."/>
        </authorList>
    </citation>
    <scope>NUCLEOTIDE SEQUENCE [LARGE SCALE GENOMIC DNA]</scope>
    <source>
        <strain evidence="4">CGMCC 4.7396</strain>
    </source>
</reference>
<dbReference type="Proteomes" id="UP001595712">
    <property type="component" value="Unassembled WGS sequence"/>
</dbReference>
<keyword evidence="1" id="KW-1133">Transmembrane helix</keyword>
<accession>A0ABV7PUJ0</accession>
<feature type="chain" id="PRO_5045809300" description="Tissue inhibitor of metalloproteinase" evidence="2">
    <location>
        <begin position="21"/>
        <end position="184"/>
    </location>
</feature>
<proteinExistence type="predicted"/>
<dbReference type="SUPFAM" id="SSF50242">
    <property type="entry name" value="TIMP-like"/>
    <property type="match status" value="1"/>
</dbReference>
<dbReference type="RefSeq" id="WP_387969577.1">
    <property type="nucleotide sequence ID" value="NZ_JBHRWO010000004.1"/>
</dbReference>
<protein>
    <recommendedName>
        <fullName evidence="5">Tissue inhibitor of metalloproteinase</fullName>
    </recommendedName>
</protein>
<dbReference type="Gene3D" id="2.40.50.120">
    <property type="match status" value="1"/>
</dbReference>
<keyword evidence="4" id="KW-1185">Reference proteome</keyword>
<keyword evidence="2" id="KW-0732">Signal</keyword>
<feature type="signal peptide" evidence="2">
    <location>
        <begin position="1"/>
        <end position="20"/>
    </location>
</feature>
<name>A0ABV7PUJ0_9ACTN</name>